<protein>
    <recommendedName>
        <fullName evidence="1">N-acetyltransferase domain-containing protein</fullName>
    </recommendedName>
</protein>
<comment type="caution">
    <text evidence="2">The sequence shown here is derived from an EMBL/GenBank/DDBJ whole genome shotgun (WGS) entry which is preliminary data.</text>
</comment>
<sequence length="188" mass="20759">MIPPLKPGAKLLKVDGPVIETARLILRPWRSDDIAANTAMLSDPDTARYITPDGKAITTEIGGWRNAAVISGHWALHGFGMFAVEEKSNRHYIGRVGPWCPPGWPGFEVGWGIDREYRGKGYAVEAARASIDWVFSTFEIDEIIHCIESSNAPSQAVARRLGARRDGEVDLSGKINERWATSRSSWKG</sequence>
<dbReference type="PANTHER" id="PTHR43792">
    <property type="entry name" value="GNAT FAMILY, PUTATIVE (AFU_ORTHOLOGUE AFUA_3G00765)-RELATED-RELATED"/>
    <property type="match status" value="1"/>
</dbReference>
<dbReference type="InterPro" id="IPR000182">
    <property type="entry name" value="GNAT_dom"/>
</dbReference>
<accession>A0A0R3MF08</accession>
<feature type="domain" description="N-acetyltransferase" evidence="1">
    <location>
        <begin position="24"/>
        <end position="181"/>
    </location>
</feature>
<evidence type="ECO:0000313" key="3">
    <source>
        <dbReference type="Proteomes" id="UP000051660"/>
    </source>
</evidence>
<dbReference type="PANTHER" id="PTHR43792:SF1">
    <property type="entry name" value="N-ACETYLTRANSFERASE DOMAIN-CONTAINING PROTEIN"/>
    <property type="match status" value="1"/>
</dbReference>
<dbReference type="GO" id="GO:0016747">
    <property type="term" value="F:acyltransferase activity, transferring groups other than amino-acyl groups"/>
    <property type="evidence" value="ECO:0007669"/>
    <property type="project" value="InterPro"/>
</dbReference>
<evidence type="ECO:0000313" key="2">
    <source>
        <dbReference type="EMBL" id="KRR16495.1"/>
    </source>
</evidence>
<proteinExistence type="predicted"/>
<dbReference type="PROSITE" id="PS51186">
    <property type="entry name" value="GNAT"/>
    <property type="match status" value="1"/>
</dbReference>
<dbReference type="Pfam" id="PF13302">
    <property type="entry name" value="Acetyltransf_3"/>
    <property type="match status" value="1"/>
</dbReference>
<name>A0A0R3MF08_9BRAD</name>
<evidence type="ECO:0000259" key="1">
    <source>
        <dbReference type="PROSITE" id="PS51186"/>
    </source>
</evidence>
<dbReference type="InterPro" id="IPR051531">
    <property type="entry name" value="N-acetyltransferase"/>
</dbReference>
<dbReference type="InterPro" id="IPR016181">
    <property type="entry name" value="Acyl_CoA_acyltransferase"/>
</dbReference>
<dbReference type="AlphaFoldDB" id="A0A0R3MF08"/>
<dbReference type="EMBL" id="LLYB01000127">
    <property type="protein sequence ID" value="KRR16495.1"/>
    <property type="molecule type" value="Genomic_DNA"/>
</dbReference>
<dbReference type="OrthoDB" id="6293260at2"/>
<reference evidence="2 3" key="1">
    <citation type="submission" date="2014-03" db="EMBL/GenBank/DDBJ databases">
        <title>Bradyrhizobium valentinum sp. nov., isolated from effective nodules of Lupinus mariae-josephae, a lupine endemic of basic-lime soils in Eastern Spain.</title>
        <authorList>
            <person name="Duran D."/>
            <person name="Rey L."/>
            <person name="Navarro A."/>
            <person name="Busquets A."/>
            <person name="Imperial J."/>
            <person name="Ruiz-Argueso T."/>
        </authorList>
    </citation>
    <scope>NUCLEOTIDE SEQUENCE [LARGE SCALE GENOMIC DNA]</scope>
    <source>
        <strain evidence="2 3">CCBAU 23086</strain>
    </source>
</reference>
<organism evidence="2 3">
    <name type="scientific">Bradyrhizobium lablabi</name>
    <dbReference type="NCBI Taxonomy" id="722472"/>
    <lineage>
        <taxon>Bacteria</taxon>
        <taxon>Pseudomonadati</taxon>
        <taxon>Pseudomonadota</taxon>
        <taxon>Alphaproteobacteria</taxon>
        <taxon>Hyphomicrobiales</taxon>
        <taxon>Nitrobacteraceae</taxon>
        <taxon>Bradyrhizobium</taxon>
    </lineage>
</organism>
<dbReference type="RefSeq" id="WP_057862700.1">
    <property type="nucleotide sequence ID" value="NZ_LLYB01000127.1"/>
</dbReference>
<gene>
    <name evidence="2" type="ORF">CQ14_15900</name>
</gene>
<dbReference type="Proteomes" id="UP000051660">
    <property type="component" value="Unassembled WGS sequence"/>
</dbReference>
<dbReference type="Gene3D" id="3.40.630.30">
    <property type="match status" value="1"/>
</dbReference>
<dbReference type="SUPFAM" id="SSF55729">
    <property type="entry name" value="Acyl-CoA N-acyltransferases (Nat)"/>
    <property type="match status" value="1"/>
</dbReference>